<evidence type="ECO:0000256" key="4">
    <source>
        <dbReference type="ARBA" id="ARBA00023136"/>
    </source>
</evidence>
<evidence type="ECO:0000256" key="1">
    <source>
        <dbReference type="ARBA" id="ARBA00004167"/>
    </source>
</evidence>
<name>A0A6N6RQI8_9GAMM</name>
<dbReference type="RefSeq" id="WP_151655748.1">
    <property type="nucleotide sequence ID" value="NZ_WBVP01000016.1"/>
</dbReference>
<dbReference type="GO" id="GO:0097347">
    <property type="term" value="C:TAM protein secretion complex"/>
    <property type="evidence" value="ECO:0007669"/>
    <property type="project" value="TreeGrafter"/>
</dbReference>
<organism evidence="7 8">
    <name type="scientific">Aliivibrio finisterrensis</name>
    <dbReference type="NCBI Taxonomy" id="511998"/>
    <lineage>
        <taxon>Bacteria</taxon>
        <taxon>Pseudomonadati</taxon>
        <taxon>Pseudomonadota</taxon>
        <taxon>Gammaproteobacteria</taxon>
        <taxon>Vibrionales</taxon>
        <taxon>Vibrionaceae</taxon>
        <taxon>Aliivibrio</taxon>
    </lineage>
</organism>
<sequence length="1265" mass="138290">MSSLEENQDQVIDAKQKKKRRFSRHCICLALFSPMLILVLLLLVGAIVFTNPGLKLLVWGAEKALPSLYIDKVEGSVLPEFSLNGISYQDKAHIDVKVHNLSVALTPECLMQPALCVDDISIDGLTLVLPELPEAQKTEEPEPVEPSLLSMPIPINVTNISLNNIDMDILGNRIQWRSFNTGIKLHHSDLTITPLTWEKVSVTLAKQKKTGEKPDQSPKEKPISKITLPSIYIPLNINVEKFTLRDFTLQQDHPIQVKRLDFNAKLGEHDVHLKGLYLDMPQASLSVDSDVKLDGDYPLTLNAILKVKETELKGHKITLDAEGSVTDLKASVKLSGGLQANIDADIQPLKSTLPFNIKVSKGDMYWPLIGDKIITALIPTIRVKGDLNKYQFSGSLHTEGKDIPQANIRLEGKGDTRSVNLYDLLIETLGGQVSGGLQIDWRSLLQWKGDIDLQNIQPGIQWEAAEGNISGRIETSGSLTDKGGWNALIPVIDIKGIFRKYPLDVNGSLFTYDKDGKGEININIPSLALHHGDNGIEVTGEVNKELDLNVDVNFPELSDSVPDLYGKLLGEVALTGKVTEPKIELDIDVLGLKWKKEATLKKASINGYIVPMPKINADLRVDLSKGQYKKQTLEALKIKFSGKEEKHRLSINLNSNVIDANLLINGALDRKKAWKGELSKTEVKTQIGPWKLDNKVALSYDIQTSEVFVQANCWSQGVTSLCLNKNLLAGKSGIVDLSVNHFEFSKLKAFLPEEKKVTGEANLNLIAKWEEQKKPHVKAALYLPKGNVEQEMEQPLIIGWDEIKVNAEMENDVLNVDWLIGLTDNGQLSGQMLIDDLLGKKTIKGISNIEALSLSMFEPALGEYSQLQGIINSKINFSGPVLHLKSVGEIIINKVVVKGGGSPVDISDGDINIKMNGHDGELVSKLTTPDGDLNINGLADWHDLKNWKVGLDVAGNELQVNVPPMVKLKVKPDMKIHITPTLARVTGSIGIPWGRIVVNELPESAVVVSKDEVILNNDLQPVETKTQLPMEVETSIKISIGNNVLLSAFGLEAGLVGQLNVTQKNKAPFIIGEVNIEGGTYRSFGQDLQIKTGKILFNGPADQPYLDIEAIRNPANTEDDVIAGIKVNGSADSPTVKIFSSPPMPQANALSYLLRGQDIGSDAGGNAMTTTLIGLSLAKSGKVVGEIGQAFGVQDLQLDTAGSGDDSQVTISGYIAPDLQVKYGVGIFNSLGEFTLRYRIISDLYIEAISGVDSAVDLIYQFSFD</sequence>
<proteinExistence type="predicted"/>
<dbReference type="AlphaFoldDB" id="A0A6N6RQI8"/>
<evidence type="ECO:0000256" key="2">
    <source>
        <dbReference type="ARBA" id="ARBA00022692"/>
    </source>
</evidence>
<keyword evidence="3 5" id="KW-1133">Transmembrane helix</keyword>
<dbReference type="PANTHER" id="PTHR36985:SF1">
    <property type="entry name" value="TRANSLOCATION AND ASSEMBLY MODULE SUBUNIT TAMB"/>
    <property type="match status" value="1"/>
</dbReference>
<evidence type="ECO:0000259" key="6">
    <source>
        <dbReference type="Pfam" id="PF04357"/>
    </source>
</evidence>
<comment type="subcellular location">
    <subcellularLocation>
        <location evidence="1">Membrane</location>
        <topology evidence="1">Single-pass membrane protein</topology>
    </subcellularLocation>
</comment>
<dbReference type="PANTHER" id="PTHR36985">
    <property type="entry name" value="TRANSLOCATION AND ASSEMBLY MODULE SUBUNIT TAMB"/>
    <property type="match status" value="1"/>
</dbReference>
<dbReference type="Pfam" id="PF04357">
    <property type="entry name" value="TamB"/>
    <property type="match status" value="1"/>
</dbReference>
<reference evidence="7 8" key="1">
    <citation type="submission" date="2019-09" db="EMBL/GenBank/DDBJ databases">
        <title>Genome of Aliivibrio finisterrensis LMG 23869 (type strain).</title>
        <authorList>
            <person name="Bowman J.P."/>
        </authorList>
    </citation>
    <scope>NUCLEOTIDE SEQUENCE [LARGE SCALE GENOMIC DNA]</scope>
    <source>
        <strain evidence="7 8">LMG 23869</strain>
    </source>
</reference>
<comment type="caution">
    <text evidence="7">The sequence shown here is derived from an EMBL/GenBank/DDBJ whole genome shotgun (WGS) entry which is preliminary data.</text>
</comment>
<keyword evidence="4 5" id="KW-0472">Membrane</keyword>
<dbReference type="GO" id="GO:0009306">
    <property type="term" value="P:protein secretion"/>
    <property type="evidence" value="ECO:0007669"/>
    <property type="project" value="InterPro"/>
</dbReference>
<evidence type="ECO:0000256" key="3">
    <source>
        <dbReference type="ARBA" id="ARBA00022989"/>
    </source>
</evidence>
<feature type="transmembrane region" description="Helical" evidence="5">
    <location>
        <begin position="26"/>
        <end position="49"/>
    </location>
</feature>
<keyword evidence="2 5" id="KW-0812">Transmembrane</keyword>
<feature type="domain" description="Translocation and assembly module TamB C-terminal" evidence="6">
    <location>
        <begin position="930"/>
        <end position="1264"/>
    </location>
</feature>
<dbReference type="Proteomes" id="UP000434870">
    <property type="component" value="Unassembled WGS sequence"/>
</dbReference>
<evidence type="ECO:0000256" key="5">
    <source>
        <dbReference type="SAM" id="Phobius"/>
    </source>
</evidence>
<evidence type="ECO:0000313" key="8">
    <source>
        <dbReference type="Proteomes" id="UP000434870"/>
    </source>
</evidence>
<evidence type="ECO:0000313" key="7">
    <source>
        <dbReference type="EMBL" id="KAB2823806.1"/>
    </source>
</evidence>
<gene>
    <name evidence="7" type="ORF">F8B77_13325</name>
</gene>
<dbReference type="EMBL" id="WBVP01000016">
    <property type="protein sequence ID" value="KAB2823806.1"/>
    <property type="molecule type" value="Genomic_DNA"/>
</dbReference>
<dbReference type="GO" id="GO:0005886">
    <property type="term" value="C:plasma membrane"/>
    <property type="evidence" value="ECO:0007669"/>
    <property type="project" value="InterPro"/>
</dbReference>
<dbReference type="InterPro" id="IPR007452">
    <property type="entry name" value="TamB_C"/>
</dbReference>
<accession>A0A6N6RQI8</accession>
<protein>
    <submittedName>
        <fullName evidence="7">Translocation/assembly module TamB</fullName>
    </submittedName>
</protein>